<evidence type="ECO:0000313" key="2">
    <source>
        <dbReference type="EMBL" id="QDT65340.1"/>
    </source>
</evidence>
<dbReference type="RefSeq" id="WP_145263248.1">
    <property type="nucleotide sequence ID" value="NZ_CP036316.1"/>
</dbReference>
<organism evidence="2 3">
    <name type="scientific">Calycomorphotria hydatis</name>
    <dbReference type="NCBI Taxonomy" id="2528027"/>
    <lineage>
        <taxon>Bacteria</taxon>
        <taxon>Pseudomonadati</taxon>
        <taxon>Planctomycetota</taxon>
        <taxon>Planctomycetia</taxon>
        <taxon>Planctomycetales</taxon>
        <taxon>Planctomycetaceae</taxon>
        <taxon>Calycomorphotria</taxon>
    </lineage>
</organism>
<evidence type="ECO:0008006" key="4">
    <source>
        <dbReference type="Google" id="ProtNLM"/>
    </source>
</evidence>
<evidence type="ECO:0000256" key="1">
    <source>
        <dbReference type="SAM" id="SignalP"/>
    </source>
</evidence>
<feature type="chain" id="PRO_5021767502" description="HEAT repeat domain-containing protein" evidence="1">
    <location>
        <begin position="27"/>
        <end position="412"/>
    </location>
</feature>
<proteinExistence type="predicted"/>
<dbReference type="Proteomes" id="UP000319976">
    <property type="component" value="Chromosome"/>
</dbReference>
<sequence precursor="true">MKLARLPFLLFAIAITSIGLSTQAQACPFCEAPSLTLTEQLDQSDVVLLGEWISATAPESDGTVAAKTIYRIRKVIKGDFEEQQLLQLSGYQPGEQGELALLTGVKAEVIEWDLPTEITEAAFEYVSGAPSPNKPTVERLPYFVKYLENEDDLIASDSYGEFANAPFEDIEKVKKLLPTEKVAQWVINPDTSPARLGLYGLLLGLCGDKDNLVLMKKMIMEPVEDIRIGINGIMSGYVYLGGAEALDLLVDYKLKSEYLIDDNGNVLKDEDGNPIPVPFSETYAAMQSISFMWTYGQDRISKEKLRAALRTLLDRPELADFAIRDLARWKDWSIQKRLYELYGEDGYTVPGTKRAIVKYFLASTKDLPDGVTDENKEKLPEHAKLGQMYLDKLKERDPQTVEDVMSFQLLLD</sequence>
<dbReference type="AlphaFoldDB" id="A0A517TAE0"/>
<protein>
    <recommendedName>
        <fullName evidence="4">HEAT repeat domain-containing protein</fullName>
    </recommendedName>
</protein>
<dbReference type="EMBL" id="CP036316">
    <property type="protein sequence ID" value="QDT65340.1"/>
    <property type="molecule type" value="Genomic_DNA"/>
</dbReference>
<evidence type="ECO:0000313" key="3">
    <source>
        <dbReference type="Proteomes" id="UP000319976"/>
    </source>
</evidence>
<dbReference type="KEGG" id="chya:V22_25890"/>
<name>A0A517TAE0_9PLAN</name>
<gene>
    <name evidence="2" type="ORF">V22_25890</name>
</gene>
<dbReference type="OrthoDB" id="260790at2"/>
<keyword evidence="3" id="KW-1185">Reference proteome</keyword>
<keyword evidence="1" id="KW-0732">Signal</keyword>
<accession>A0A517TAE0</accession>
<reference evidence="2 3" key="1">
    <citation type="submission" date="2019-02" db="EMBL/GenBank/DDBJ databases">
        <title>Deep-cultivation of Planctomycetes and their phenomic and genomic characterization uncovers novel biology.</title>
        <authorList>
            <person name="Wiegand S."/>
            <person name="Jogler M."/>
            <person name="Boedeker C."/>
            <person name="Pinto D."/>
            <person name="Vollmers J."/>
            <person name="Rivas-Marin E."/>
            <person name="Kohn T."/>
            <person name="Peeters S.H."/>
            <person name="Heuer A."/>
            <person name="Rast P."/>
            <person name="Oberbeckmann S."/>
            <person name="Bunk B."/>
            <person name="Jeske O."/>
            <person name="Meyerdierks A."/>
            <person name="Storesund J.E."/>
            <person name="Kallscheuer N."/>
            <person name="Luecker S."/>
            <person name="Lage O.M."/>
            <person name="Pohl T."/>
            <person name="Merkel B.J."/>
            <person name="Hornburger P."/>
            <person name="Mueller R.-W."/>
            <person name="Bruemmer F."/>
            <person name="Labrenz M."/>
            <person name="Spormann A.M."/>
            <person name="Op den Camp H."/>
            <person name="Overmann J."/>
            <person name="Amann R."/>
            <person name="Jetten M.S.M."/>
            <person name="Mascher T."/>
            <person name="Medema M.H."/>
            <person name="Devos D.P."/>
            <person name="Kaster A.-K."/>
            <person name="Ovreas L."/>
            <person name="Rohde M."/>
            <person name="Galperin M.Y."/>
            <person name="Jogler C."/>
        </authorList>
    </citation>
    <scope>NUCLEOTIDE SEQUENCE [LARGE SCALE GENOMIC DNA]</scope>
    <source>
        <strain evidence="2 3">V22</strain>
    </source>
</reference>
<feature type="signal peptide" evidence="1">
    <location>
        <begin position="1"/>
        <end position="26"/>
    </location>
</feature>